<dbReference type="InterPro" id="IPR052168">
    <property type="entry name" value="Cytochrome_b561_oxidase"/>
</dbReference>
<accession>A0A7X3LY57</accession>
<keyword evidence="11 13" id="KW-0472">Membrane</keyword>
<keyword evidence="8" id="KW-0249">Electron transport</keyword>
<evidence type="ECO:0000256" key="8">
    <source>
        <dbReference type="ARBA" id="ARBA00022982"/>
    </source>
</evidence>
<comment type="subcellular location">
    <subcellularLocation>
        <location evidence="2">Cell membrane</location>
        <topology evidence="2">Multi-pass membrane protein</topology>
    </subcellularLocation>
</comment>
<dbReference type="RefSeq" id="WP_160777504.1">
    <property type="nucleotide sequence ID" value="NZ_WUMV01000010.1"/>
</dbReference>
<comment type="similarity">
    <text evidence="12">Belongs to the cytochrome b561 family.</text>
</comment>
<name>A0A7X3LY57_9HYPH</name>
<gene>
    <name evidence="15" type="ORF">GR183_20280</name>
</gene>
<evidence type="ECO:0000256" key="1">
    <source>
        <dbReference type="ARBA" id="ARBA00001970"/>
    </source>
</evidence>
<dbReference type="InterPro" id="IPR016174">
    <property type="entry name" value="Di-haem_cyt_TM"/>
</dbReference>
<dbReference type="Proteomes" id="UP000433101">
    <property type="component" value="Unassembled WGS sequence"/>
</dbReference>
<dbReference type="PANTHER" id="PTHR30529">
    <property type="entry name" value="CYTOCHROME B561"/>
    <property type="match status" value="1"/>
</dbReference>
<keyword evidence="5" id="KW-0349">Heme</keyword>
<dbReference type="GO" id="GO:0009055">
    <property type="term" value="F:electron transfer activity"/>
    <property type="evidence" value="ECO:0007669"/>
    <property type="project" value="InterPro"/>
</dbReference>
<feature type="transmembrane region" description="Helical" evidence="13">
    <location>
        <begin position="91"/>
        <end position="111"/>
    </location>
</feature>
<dbReference type="GO" id="GO:0005886">
    <property type="term" value="C:plasma membrane"/>
    <property type="evidence" value="ECO:0007669"/>
    <property type="project" value="UniProtKB-SubCell"/>
</dbReference>
<feature type="domain" description="Cytochrome b561 bacterial/Ni-hydrogenase" evidence="14">
    <location>
        <begin position="9"/>
        <end position="186"/>
    </location>
</feature>
<dbReference type="InterPro" id="IPR011577">
    <property type="entry name" value="Cyt_b561_bac/Ni-Hgenase"/>
</dbReference>
<keyword evidence="10" id="KW-0408">Iron</keyword>
<evidence type="ECO:0000259" key="14">
    <source>
        <dbReference type="Pfam" id="PF01292"/>
    </source>
</evidence>
<evidence type="ECO:0000256" key="9">
    <source>
        <dbReference type="ARBA" id="ARBA00022989"/>
    </source>
</evidence>
<evidence type="ECO:0000256" key="3">
    <source>
        <dbReference type="ARBA" id="ARBA00022448"/>
    </source>
</evidence>
<keyword evidence="6 13" id="KW-0812">Transmembrane</keyword>
<dbReference type="SUPFAM" id="SSF81342">
    <property type="entry name" value="Transmembrane di-heme cytochromes"/>
    <property type="match status" value="1"/>
</dbReference>
<evidence type="ECO:0000256" key="7">
    <source>
        <dbReference type="ARBA" id="ARBA00022723"/>
    </source>
</evidence>
<comment type="caution">
    <text evidence="15">The sequence shown here is derived from an EMBL/GenBank/DDBJ whole genome shotgun (WGS) entry which is preliminary data.</text>
</comment>
<comment type="cofactor">
    <cofactor evidence="1">
        <name>heme b</name>
        <dbReference type="ChEBI" id="CHEBI:60344"/>
    </cofactor>
</comment>
<evidence type="ECO:0000313" key="15">
    <source>
        <dbReference type="EMBL" id="MXN67252.1"/>
    </source>
</evidence>
<organism evidence="15 16">
    <name type="scientific">Stappia sediminis</name>
    <dbReference type="NCBI Taxonomy" id="2692190"/>
    <lineage>
        <taxon>Bacteria</taxon>
        <taxon>Pseudomonadati</taxon>
        <taxon>Pseudomonadota</taxon>
        <taxon>Alphaproteobacteria</taxon>
        <taxon>Hyphomicrobiales</taxon>
        <taxon>Stappiaceae</taxon>
        <taxon>Stappia</taxon>
    </lineage>
</organism>
<keyword evidence="4" id="KW-1003">Cell membrane</keyword>
<reference evidence="15 16" key="1">
    <citation type="submission" date="2019-12" db="EMBL/GenBank/DDBJ databases">
        <authorList>
            <person name="Li M."/>
        </authorList>
    </citation>
    <scope>NUCLEOTIDE SEQUENCE [LARGE SCALE GENOMIC DNA]</scope>
    <source>
        <strain evidence="15 16">GBMRC 2046</strain>
    </source>
</reference>
<protein>
    <submittedName>
        <fullName evidence="15">Cytochrome b</fullName>
    </submittedName>
</protein>
<evidence type="ECO:0000256" key="12">
    <source>
        <dbReference type="ARBA" id="ARBA00037975"/>
    </source>
</evidence>
<keyword evidence="16" id="KW-1185">Reference proteome</keyword>
<evidence type="ECO:0000256" key="13">
    <source>
        <dbReference type="SAM" id="Phobius"/>
    </source>
</evidence>
<keyword evidence="7" id="KW-0479">Metal-binding</keyword>
<evidence type="ECO:0000256" key="4">
    <source>
        <dbReference type="ARBA" id="ARBA00022475"/>
    </source>
</evidence>
<dbReference type="GO" id="GO:0020037">
    <property type="term" value="F:heme binding"/>
    <property type="evidence" value="ECO:0007669"/>
    <property type="project" value="TreeGrafter"/>
</dbReference>
<dbReference type="GO" id="GO:0022904">
    <property type="term" value="P:respiratory electron transport chain"/>
    <property type="evidence" value="ECO:0007669"/>
    <property type="project" value="InterPro"/>
</dbReference>
<feature type="transmembrane region" description="Helical" evidence="13">
    <location>
        <begin position="153"/>
        <end position="174"/>
    </location>
</feature>
<feature type="transmembrane region" description="Helical" evidence="13">
    <location>
        <begin position="12"/>
        <end position="34"/>
    </location>
</feature>
<dbReference type="PANTHER" id="PTHR30529:SF1">
    <property type="entry name" value="CYTOCHROME B561 HOMOLOG 2"/>
    <property type="match status" value="1"/>
</dbReference>
<dbReference type="AlphaFoldDB" id="A0A7X3LY57"/>
<keyword evidence="9 13" id="KW-1133">Transmembrane helix</keyword>
<evidence type="ECO:0000256" key="2">
    <source>
        <dbReference type="ARBA" id="ARBA00004651"/>
    </source>
</evidence>
<proteinExistence type="inferred from homology"/>
<sequence>MLRNTTGGYGAVAIAFHWTMAVLLLVLVGLGLYMTGLEQNDPSLFPLYQLHKSLGLAALALAVLRLGWRTVNPSPRLPQTMPRLEKAAAHLGHAGLYALMLAIPLSGWLMVSASPWGIPTVFFNLFNVPHLPVPDALGEKAAAEALLKEVHEVLGWFLIVLVGLHAAAALKHHFISRDTVLRRMTSLKPVAETR</sequence>
<evidence type="ECO:0000256" key="6">
    <source>
        <dbReference type="ARBA" id="ARBA00022692"/>
    </source>
</evidence>
<dbReference type="GO" id="GO:0046872">
    <property type="term" value="F:metal ion binding"/>
    <property type="evidence" value="ECO:0007669"/>
    <property type="project" value="UniProtKB-KW"/>
</dbReference>
<evidence type="ECO:0000256" key="11">
    <source>
        <dbReference type="ARBA" id="ARBA00023136"/>
    </source>
</evidence>
<keyword evidence="3" id="KW-0813">Transport</keyword>
<dbReference type="EMBL" id="WUMV01000010">
    <property type="protein sequence ID" value="MXN67252.1"/>
    <property type="molecule type" value="Genomic_DNA"/>
</dbReference>
<feature type="transmembrane region" description="Helical" evidence="13">
    <location>
        <begin position="54"/>
        <end position="71"/>
    </location>
</feature>
<evidence type="ECO:0000256" key="10">
    <source>
        <dbReference type="ARBA" id="ARBA00023004"/>
    </source>
</evidence>
<evidence type="ECO:0000256" key="5">
    <source>
        <dbReference type="ARBA" id="ARBA00022617"/>
    </source>
</evidence>
<evidence type="ECO:0000313" key="16">
    <source>
        <dbReference type="Proteomes" id="UP000433101"/>
    </source>
</evidence>
<dbReference type="Pfam" id="PF01292">
    <property type="entry name" value="Ni_hydr_CYTB"/>
    <property type="match status" value="1"/>
</dbReference>
<dbReference type="Gene3D" id="1.20.950.20">
    <property type="entry name" value="Transmembrane di-heme cytochromes, Chain C"/>
    <property type="match status" value="1"/>
</dbReference>